<dbReference type="PANTHER" id="PTHR45775:SF6">
    <property type="entry name" value="RAD, GEM_KIR FAMILY MEMBER 2, ISOFORM C"/>
    <property type="match status" value="1"/>
</dbReference>
<keyword evidence="2" id="KW-0597">Phosphoprotein</keyword>
<evidence type="ECO:0000256" key="2">
    <source>
        <dbReference type="ARBA" id="ARBA00022553"/>
    </source>
</evidence>
<dbReference type="InterPro" id="IPR001806">
    <property type="entry name" value="Small_GTPase"/>
</dbReference>
<dbReference type="OrthoDB" id="5239715at2759"/>
<keyword evidence="4" id="KW-1185">Reference proteome</keyword>
<name>A0A4Y2HN81_ARAVE</name>
<gene>
    <name evidence="3" type="ORF">AVEN_128524_1</name>
</gene>
<evidence type="ECO:0000313" key="4">
    <source>
        <dbReference type="Proteomes" id="UP000499080"/>
    </source>
</evidence>
<dbReference type="AlphaFoldDB" id="A0A4Y2HN81"/>
<dbReference type="GO" id="GO:0005886">
    <property type="term" value="C:plasma membrane"/>
    <property type="evidence" value="ECO:0007669"/>
    <property type="project" value="TreeGrafter"/>
</dbReference>
<evidence type="ECO:0000256" key="1">
    <source>
        <dbReference type="ARBA" id="ARBA00008846"/>
    </source>
</evidence>
<reference evidence="3 4" key="1">
    <citation type="journal article" date="2019" name="Sci. Rep.">
        <title>Orb-weaving spider Araneus ventricosus genome elucidates the spidroin gene catalogue.</title>
        <authorList>
            <person name="Kono N."/>
            <person name="Nakamura H."/>
            <person name="Ohtoshi R."/>
            <person name="Moran D.A.P."/>
            <person name="Shinohara A."/>
            <person name="Yoshida Y."/>
            <person name="Fujiwara M."/>
            <person name="Mori M."/>
            <person name="Tomita M."/>
            <person name="Arakawa K."/>
        </authorList>
    </citation>
    <scope>NUCLEOTIDE SEQUENCE [LARGE SCALE GENOMIC DNA]</scope>
</reference>
<accession>A0A4Y2HN81</accession>
<dbReference type="GO" id="GO:0005246">
    <property type="term" value="F:calcium channel regulator activity"/>
    <property type="evidence" value="ECO:0007669"/>
    <property type="project" value="TreeGrafter"/>
</dbReference>
<protein>
    <submittedName>
        <fullName evidence="3">Uncharacterized protein</fullName>
    </submittedName>
</protein>
<comment type="similarity">
    <text evidence="1">Belongs to the small GTPase superfamily. RGK family.</text>
</comment>
<dbReference type="PANTHER" id="PTHR45775">
    <property type="entry name" value="RAD, GEM/KIR FAMILY MEMBER 2, ISOFORM C"/>
    <property type="match status" value="1"/>
</dbReference>
<dbReference type="SUPFAM" id="SSF52540">
    <property type="entry name" value="P-loop containing nucleoside triphosphate hydrolases"/>
    <property type="match status" value="1"/>
</dbReference>
<dbReference type="Gene3D" id="3.40.50.300">
    <property type="entry name" value="P-loop containing nucleotide triphosphate hydrolases"/>
    <property type="match status" value="1"/>
</dbReference>
<dbReference type="InterPro" id="IPR027417">
    <property type="entry name" value="P-loop_NTPase"/>
</dbReference>
<dbReference type="GO" id="GO:0003924">
    <property type="term" value="F:GTPase activity"/>
    <property type="evidence" value="ECO:0007669"/>
    <property type="project" value="InterPro"/>
</dbReference>
<dbReference type="EMBL" id="BGPR01002048">
    <property type="protein sequence ID" value="GBM66851.1"/>
    <property type="molecule type" value="Genomic_DNA"/>
</dbReference>
<dbReference type="GO" id="GO:0005525">
    <property type="term" value="F:GTP binding"/>
    <property type="evidence" value="ECO:0007669"/>
    <property type="project" value="InterPro"/>
</dbReference>
<dbReference type="Proteomes" id="UP000499080">
    <property type="component" value="Unassembled WGS sequence"/>
</dbReference>
<evidence type="ECO:0000313" key="3">
    <source>
        <dbReference type="EMBL" id="GBM66851.1"/>
    </source>
</evidence>
<comment type="caution">
    <text evidence="3">The sequence shown here is derived from an EMBL/GenBank/DDBJ whole genome shotgun (WGS) entry which is preliminary data.</text>
</comment>
<proteinExistence type="inferred from homology"/>
<dbReference type="Pfam" id="PF00071">
    <property type="entry name" value="Ras"/>
    <property type="match status" value="1"/>
</dbReference>
<organism evidence="3 4">
    <name type="scientific">Araneus ventricosus</name>
    <name type="common">Orbweaver spider</name>
    <name type="synonym">Epeira ventricosa</name>
    <dbReference type="NCBI Taxonomy" id="182803"/>
    <lineage>
        <taxon>Eukaryota</taxon>
        <taxon>Metazoa</taxon>
        <taxon>Ecdysozoa</taxon>
        <taxon>Arthropoda</taxon>
        <taxon>Chelicerata</taxon>
        <taxon>Arachnida</taxon>
        <taxon>Araneae</taxon>
        <taxon>Araneomorphae</taxon>
        <taxon>Entelegynae</taxon>
        <taxon>Araneoidea</taxon>
        <taxon>Araneidae</taxon>
        <taxon>Araneus</taxon>
    </lineage>
</organism>
<sequence>MKQLMGKTPTNSVEYLVVRNFGGSKINTTVGGFQSIHSIPTWCGLWIQVIDPTFSKSFQHFCCKNGILLDICFSSEDQLEADAYVVVYTITDRSSFEKAVDILFKLRERGCTMNKAVILVGNKSDLVRSRAITADGK</sequence>
<dbReference type="InterPro" id="IPR051641">
    <property type="entry name" value="RGK_GTP-binding_reg"/>
</dbReference>